<dbReference type="InterPro" id="IPR012348">
    <property type="entry name" value="RNR-like"/>
</dbReference>
<accession>A0A101J776</accession>
<dbReference type="InterPro" id="IPR025859">
    <property type="entry name" value="AurF/CmlI"/>
</dbReference>
<dbReference type="Gene3D" id="1.10.620.20">
    <property type="entry name" value="Ribonucleotide Reductase, subunit A"/>
    <property type="match status" value="1"/>
</dbReference>
<name>A0A101J776_9ACTN</name>
<reference evidence="2" key="1">
    <citation type="submission" date="2015-10" db="EMBL/GenBank/DDBJ databases">
        <authorList>
            <person name="Ju K.-S."/>
            <person name="Doroghazi J.R."/>
            <person name="Metcalf W.W."/>
        </authorList>
    </citation>
    <scope>NUCLEOTIDE SEQUENCE [LARGE SCALE GENOMIC DNA]</scope>
    <source>
        <strain evidence="2">NRRL 3151</strain>
    </source>
</reference>
<dbReference type="Proteomes" id="UP000053923">
    <property type="component" value="Unassembled WGS sequence"/>
</dbReference>
<proteinExistence type="predicted"/>
<sequence>MKSPLDGWYEKAGVRTDPRRVIGDELEAGMTLFPEKLIPYLDHPLVRALEPRHRFGLVARHLYQYMLFTMHFETSVVNRAAARIADGTSGLHLPSPVRLDAYKIYCDEAYHALYSLDVVEQVRDATGIETPDYDFTPFLGRLDGIGAEVLPGEPVLVQLLQVVVFETLVTSILKDVPKDPSVIGTVREVVRDHAEDEGRHHAYFAAFFRELWQGLSPALRERAARCLPELVSRSLTPDLVPVRTSLAAAGLGDAAVREVVADCYAPERLRQSVRASARHTFQLFESVGVLDVPGARDSFTAAGLL</sequence>
<organism evidence="1 2">
    <name type="scientific">Streptomyces regalis</name>
    <dbReference type="NCBI Taxonomy" id="68262"/>
    <lineage>
        <taxon>Bacteria</taxon>
        <taxon>Bacillati</taxon>
        <taxon>Actinomycetota</taxon>
        <taxon>Actinomycetes</taxon>
        <taxon>Kitasatosporales</taxon>
        <taxon>Streptomycetaceae</taxon>
        <taxon>Streptomyces</taxon>
    </lineage>
</organism>
<keyword evidence="2" id="KW-1185">Reference proteome</keyword>
<dbReference type="AlphaFoldDB" id="A0A101J776"/>
<comment type="caution">
    <text evidence="1">The sequence shown here is derived from an EMBL/GenBank/DDBJ whole genome shotgun (WGS) entry which is preliminary data.</text>
</comment>
<dbReference type="GO" id="GO:0016491">
    <property type="term" value="F:oxidoreductase activity"/>
    <property type="evidence" value="ECO:0007669"/>
    <property type="project" value="InterPro"/>
</dbReference>
<evidence type="ECO:0008006" key="3">
    <source>
        <dbReference type="Google" id="ProtNLM"/>
    </source>
</evidence>
<dbReference type="OrthoDB" id="505347at2"/>
<evidence type="ECO:0000313" key="1">
    <source>
        <dbReference type="EMBL" id="KUL21351.1"/>
    </source>
</evidence>
<evidence type="ECO:0000313" key="2">
    <source>
        <dbReference type="Proteomes" id="UP000053923"/>
    </source>
</evidence>
<dbReference type="RefSeq" id="WP_062714570.1">
    <property type="nucleotide sequence ID" value="NZ_LLZG01000410.1"/>
</dbReference>
<dbReference type="EMBL" id="LLZG01000410">
    <property type="protein sequence ID" value="KUL21351.1"/>
    <property type="molecule type" value="Genomic_DNA"/>
</dbReference>
<gene>
    <name evidence="1" type="ORF">ADL12_45340</name>
</gene>
<dbReference type="Pfam" id="PF11583">
    <property type="entry name" value="AurF"/>
    <property type="match status" value="1"/>
</dbReference>
<protein>
    <recommendedName>
        <fullName evidence="3">Aminobenzoate oxygenase</fullName>
    </recommendedName>
</protein>